<dbReference type="InterPro" id="IPR043427">
    <property type="entry name" value="YscJ/FliF"/>
</dbReference>
<name>A0A0H3J9P9_CLOPA</name>
<evidence type="ECO:0000256" key="7">
    <source>
        <dbReference type="ARBA" id="ARBA00023136"/>
    </source>
</evidence>
<feature type="transmembrane region" description="Helical" evidence="11">
    <location>
        <begin position="427"/>
        <end position="450"/>
    </location>
</feature>
<feature type="region of interest" description="Disordered" evidence="10">
    <location>
        <begin position="277"/>
        <end position="347"/>
    </location>
</feature>
<dbReference type="PIRSF" id="PIRSF004862">
    <property type="entry name" value="FliF"/>
    <property type="match status" value="1"/>
</dbReference>
<feature type="transmembrane region" description="Helical" evidence="11">
    <location>
        <begin position="21"/>
        <end position="43"/>
    </location>
</feature>
<dbReference type="EMBL" id="CP009268">
    <property type="protein sequence ID" value="AJA51873.1"/>
    <property type="molecule type" value="Genomic_DNA"/>
</dbReference>
<comment type="similarity">
    <text evidence="3 9">Belongs to the FliF family.</text>
</comment>
<keyword evidence="14" id="KW-0969">Cilium</keyword>
<dbReference type="InterPro" id="IPR013556">
    <property type="entry name" value="Flag_M-ring_C"/>
</dbReference>
<dbReference type="GO" id="GO:0071973">
    <property type="term" value="P:bacterial-type flagellum-dependent cell motility"/>
    <property type="evidence" value="ECO:0007669"/>
    <property type="project" value="InterPro"/>
</dbReference>
<dbReference type="Pfam" id="PF08345">
    <property type="entry name" value="YscJ_FliF_C"/>
    <property type="match status" value="1"/>
</dbReference>
<dbReference type="GO" id="GO:0005886">
    <property type="term" value="C:plasma membrane"/>
    <property type="evidence" value="ECO:0007669"/>
    <property type="project" value="UniProtKB-SubCell"/>
</dbReference>
<dbReference type="PATRIC" id="fig|1262449.3.peg.1652"/>
<evidence type="ECO:0000256" key="2">
    <source>
        <dbReference type="ARBA" id="ARBA00004651"/>
    </source>
</evidence>
<accession>A0A0H3J9P9</accession>
<keyword evidence="6 11" id="KW-1133">Transmembrane helix</keyword>
<feature type="compositionally biased region" description="Low complexity" evidence="10">
    <location>
        <begin position="336"/>
        <end position="347"/>
    </location>
</feature>
<dbReference type="GeneID" id="93073975"/>
<evidence type="ECO:0000256" key="8">
    <source>
        <dbReference type="ARBA" id="ARBA00023143"/>
    </source>
</evidence>
<keyword evidence="7 11" id="KW-0472">Membrane</keyword>
<reference evidence="15" key="2">
    <citation type="submission" date="2015-10" db="EMBL/GenBank/DDBJ databases">
        <title>Improved Draft Genome Sequence of Clostridium pasteurianum Strain ATCC 6013 (DSM 525) Using a Hybrid Next-Generation Sequencing Approach.</title>
        <authorList>
            <person name="Pyne M.E."/>
            <person name="Utturkar S.M."/>
            <person name="Brown S.D."/>
            <person name="Moo-Young M."/>
            <person name="Chung D.A."/>
            <person name="Chou P.C."/>
        </authorList>
    </citation>
    <scope>NUCLEOTIDE SEQUENCE</scope>
    <source>
        <strain evidence="15">ATCC 6013</strain>
    </source>
</reference>
<evidence type="ECO:0000256" key="1">
    <source>
        <dbReference type="ARBA" id="ARBA00004117"/>
    </source>
</evidence>
<dbReference type="EMBL" id="JPGY02000001">
    <property type="protein sequence ID" value="KRU12119.1"/>
    <property type="molecule type" value="Genomic_DNA"/>
</dbReference>
<dbReference type="PANTHER" id="PTHR30046">
    <property type="entry name" value="FLAGELLAR M-RING PROTEIN"/>
    <property type="match status" value="1"/>
</dbReference>
<feature type="compositionally biased region" description="Low complexity" evidence="10">
    <location>
        <begin position="299"/>
        <end position="325"/>
    </location>
</feature>
<dbReference type="KEGG" id="cpae:CPAST_c18150"/>
<dbReference type="NCBIfam" id="TIGR00206">
    <property type="entry name" value="fliF"/>
    <property type="match status" value="1"/>
</dbReference>
<feature type="domain" description="Flagellar M-ring C-terminal" evidence="13">
    <location>
        <begin position="255"/>
        <end position="400"/>
    </location>
</feature>
<dbReference type="InterPro" id="IPR045851">
    <property type="entry name" value="AMP-bd_C_sf"/>
</dbReference>
<dbReference type="PANTHER" id="PTHR30046:SF0">
    <property type="entry name" value="FLAGELLAR M-RING PROTEIN"/>
    <property type="match status" value="1"/>
</dbReference>
<keyword evidence="14" id="KW-0282">Flagellum</keyword>
<evidence type="ECO:0000313" key="14">
    <source>
        <dbReference type="EMBL" id="AJA51873.1"/>
    </source>
</evidence>
<gene>
    <name evidence="14" type="primary">fliF</name>
    <name evidence="14" type="ORF">CLPA_c18150</name>
    <name evidence="15" type="ORF">CP6013_01366</name>
</gene>
<comment type="subcellular location">
    <subcellularLocation>
        <location evidence="1 9">Bacterial flagellum basal body</location>
    </subcellularLocation>
    <subcellularLocation>
        <location evidence="2">Cell membrane</location>
        <topology evidence="2">Multi-pass membrane protein</topology>
    </subcellularLocation>
</comment>
<dbReference type="RefSeq" id="WP_003443994.1">
    <property type="nucleotide sequence ID" value="NZ_ANZB01000004.1"/>
</dbReference>
<reference evidence="15 16" key="3">
    <citation type="journal article" name="Genome Announc.">
        <title>Improved Draft Genome Sequence of Clostridium pasteurianum Strain ATCC 6013 (DSM 525) Using a Hybrid Next-Generation Sequencing Approach.</title>
        <authorList>
            <person name="Pyne M.E."/>
            <person name="Utturkar S."/>
            <person name="Brown S.D."/>
            <person name="Moo-Young M."/>
            <person name="Chung D.A."/>
            <person name="Chou C.P."/>
        </authorList>
    </citation>
    <scope>NUCLEOTIDE SEQUENCE [LARGE SCALE GENOMIC DNA]</scope>
    <source>
        <strain evidence="15 16">ATCC 6013</strain>
    </source>
</reference>
<dbReference type="eggNOG" id="COG1766">
    <property type="taxonomic scope" value="Bacteria"/>
</dbReference>
<feature type="compositionally biased region" description="Low complexity" evidence="10">
    <location>
        <begin position="221"/>
        <end position="231"/>
    </location>
</feature>
<evidence type="ECO:0000256" key="5">
    <source>
        <dbReference type="ARBA" id="ARBA00022692"/>
    </source>
</evidence>
<dbReference type="Proteomes" id="UP000030905">
    <property type="component" value="Chromosome"/>
</dbReference>
<evidence type="ECO:0000256" key="4">
    <source>
        <dbReference type="ARBA" id="ARBA00022475"/>
    </source>
</evidence>
<organism evidence="14 17">
    <name type="scientific">Clostridium pasteurianum DSM 525 = ATCC 6013</name>
    <dbReference type="NCBI Taxonomy" id="1262449"/>
    <lineage>
        <taxon>Bacteria</taxon>
        <taxon>Bacillati</taxon>
        <taxon>Bacillota</taxon>
        <taxon>Clostridia</taxon>
        <taxon>Eubacteriales</taxon>
        <taxon>Clostridiaceae</taxon>
        <taxon>Clostridium</taxon>
    </lineage>
</organism>
<keyword evidence="14" id="KW-0966">Cell projection</keyword>
<dbReference type="Pfam" id="PF01514">
    <property type="entry name" value="YscJ_FliF"/>
    <property type="match status" value="1"/>
</dbReference>
<feature type="domain" description="Flagellar M-ring N-terminal" evidence="12">
    <location>
        <begin position="45"/>
        <end position="218"/>
    </location>
</feature>
<dbReference type="Gene3D" id="3.30.300.30">
    <property type="match status" value="1"/>
</dbReference>
<dbReference type="GO" id="GO:0009431">
    <property type="term" value="C:bacterial-type flagellum basal body, MS ring"/>
    <property type="evidence" value="ECO:0007669"/>
    <property type="project" value="InterPro"/>
</dbReference>
<comment type="function">
    <text evidence="9">The M ring may be actively involved in energy transduction.</text>
</comment>
<evidence type="ECO:0000259" key="13">
    <source>
        <dbReference type="Pfam" id="PF08345"/>
    </source>
</evidence>
<sequence length="528" mass="57906">MNRLSEIVGKIKDKWLSLSKIKKIVIGILLVAIIASITVFAALSSRTKYGVLFSNMDATDSAAIINKLKSDKVEYKVDSSTNTIYVPESKVDDLRLQYATSVKGGSVGFELFDNSSQLGMTDQQFNVQYQRALQGELERTIKGFSQVDNANVQIVMPDNSVFVRDGSPAKASVFLKMKPGQTLSKNQVKAIVSLVSGAVKNLSPNDVQVVDDNMTLLSNDLNSDSSQDVSNATAARNDIESKTEKSIQQKILDQLEAVYGKDKVKVQVNADMNFDSNEQTTKNISNPTVISEHQERDTSTGGAAAAGTSPTDNNVNANQIANNNNGSSTHDETTRNYDTNTTETKTVTAPGNINRLTVSVVVDEAQISPQEQASVNNIVSQAAGINPQRGDTISVEGMNFDNTIQQNAQRAIDQMNQQEEQQQRRRLYIAIGIGAAAAIAAIVTGLVILIRRRRARKALEEEEDEEELNGLDTVIDDTIEPKEQIFAPIEFEQEDEKSHVEKEVKKYASTKPDQVADVVKAWLTENER</sequence>
<dbReference type="KEGG" id="cpat:CLPA_c18150"/>
<evidence type="ECO:0000256" key="3">
    <source>
        <dbReference type="ARBA" id="ARBA00007971"/>
    </source>
</evidence>
<feature type="compositionally biased region" description="Polar residues" evidence="10">
    <location>
        <begin position="277"/>
        <end position="291"/>
    </location>
</feature>
<dbReference type="GO" id="GO:0003774">
    <property type="term" value="F:cytoskeletal motor activity"/>
    <property type="evidence" value="ECO:0007669"/>
    <property type="project" value="InterPro"/>
</dbReference>
<keyword evidence="8 9" id="KW-0975">Bacterial flagellum</keyword>
<evidence type="ECO:0000256" key="10">
    <source>
        <dbReference type="SAM" id="MobiDB-lite"/>
    </source>
</evidence>
<keyword evidence="5 11" id="KW-0812">Transmembrane</keyword>
<feature type="region of interest" description="Disordered" evidence="10">
    <location>
        <begin position="221"/>
        <end position="241"/>
    </location>
</feature>
<evidence type="ECO:0000256" key="6">
    <source>
        <dbReference type="ARBA" id="ARBA00022989"/>
    </source>
</evidence>
<protein>
    <recommendedName>
        <fullName evidence="9">Flagellar M-ring protein</fullName>
    </recommendedName>
</protein>
<evidence type="ECO:0000313" key="16">
    <source>
        <dbReference type="Proteomes" id="UP000028042"/>
    </source>
</evidence>
<dbReference type="PRINTS" id="PR01009">
    <property type="entry name" value="FLGMRINGFLIF"/>
</dbReference>
<keyword evidence="17" id="KW-1185">Reference proteome</keyword>
<evidence type="ECO:0000256" key="9">
    <source>
        <dbReference type="PIRNR" id="PIRNR004862"/>
    </source>
</evidence>
<dbReference type="InterPro" id="IPR000067">
    <property type="entry name" value="FlgMring_FliF"/>
</dbReference>
<dbReference type="Proteomes" id="UP000028042">
    <property type="component" value="Unassembled WGS sequence"/>
</dbReference>
<evidence type="ECO:0000259" key="12">
    <source>
        <dbReference type="Pfam" id="PF01514"/>
    </source>
</evidence>
<dbReference type="InterPro" id="IPR006182">
    <property type="entry name" value="FliF_N_dom"/>
</dbReference>
<evidence type="ECO:0000313" key="15">
    <source>
        <dbReference type="EMBL" id="KRU12119.1"/>
    </source>
</evidence>
<reference evidence="14 17" key="1">
    <citation type="journal article" date="2015" name="Genome Announc.">
        <title>Complete Genome Sequence of the Nitrogen-Fixing and Solvent-Producing Clostridium pasteurianum DSM 525.</title>
        <authorList>
            <person name="Poehlein A."/>
            <person name="Grosse-Honebrink A."/>
            <person name="Zhang Y."/>
            <person name="Minton N.P."/>
            <person name="Daniel R."/>
        </authorList>
    </citation>
    <scope>NUCLEOTIDE SEQUENCE [LARGE SCALE GENOMIC DNA]</scope>
    <source>
        <strain evidence="14">DSM 525</strain>
        <strain evidence="17">DSM 525 / ATCC 6013</strain>
    </source>
</reference>
<dbReference type="AlphaFoldDB" id="A0A0H3J9P9"/>
<proteinExistence type="inferred from homology"/>
<keyword evidence="4" id="KW-1003">Cell membrane</keyword>
<evidence type="ECO:0000313" key="17">
    <source>
        <dbReference type="Proteomes" id="UP000030905"/>
    </source>
</evidence>
<evidence type="ECO:0000256" key="11">
    <source>
        <dbReference type="SAM" id="Phobius"/>
    </source>
</evidence>